<feature type="compositionally biased region" description="Basic residues" evidence="1">
    <location>
        <begin position="20"/>
        <end position="29"/>
    </location>
</feature>
<feature type="region of interest" description="Disordered" evidence="1">
    <location>
        <begin position="41"/>
        <end position="69"/>
    </location>
</feature>
<gene>
    <name evidence="2" type="ORF">AVDCRST_MAG90-1078</name>
</gene>
<accession>A0A6J4L4W4</accession>
<sequence>DIGRASSTAAGPGAVARGPWPRRHRHAGGLRRACRVRLHSRQGRWRTGGRALGGAAAAGLDRRGRRDRRGRHCVLRPGLRAPCRGRGVSRRRRASRRAGGRVARAPNARPHALGQRCRRSRPETPAHPHRPDRAALARGRLRGLCHRTRPRRRRAGSGPRRGARPPFRRGAALRHRRRIRGRDRAAGRPRRRRRASAI</sequence>
<name>A0A6J4L4W4_9HYPH</name>
<protein>
    <submittedName>
        <fullName evidence="2">Uncharacterized protein</fullName>
    </submittedName>
</protein>
<proteinExistence type="predicted"/>
<organism evidence="2">
    <name type="scientific">uncultured Microvirga sp</name>
    <dbReference type="NCBI Taxonomy" id="412392"/>
    <lineage>
        <taxon>Bacteria</taxon>
        <taxon>Pseudomonadati</taxon>
        <taxon>Pseudomonadota</taxon>
        <taxon>Alphaproteobacteria</taxon>
        <taxon>Hyphomicrobiales</taxon>
        <taxon>Methylobacteriaceae</taxon>
        <taxon>Microvirga</taxon>
        <taxon>environmental samples</taxon>
    </lineage>
</organism>
<evidence type="ECO:0000256" key="1">
    <source>
        <dbReference type="SAM" id="MobiDB-lite"/>
    </source>
</evidence>
<feature type="region of interest" description="Disordered" evidence="1">
    <location>
        <begin position="84"/>
        <end position="198"/>
    </location>
</feature>
<feature type="region of interest" description="Disordered" evidence="1">
    <location>
        <begin position="1"/>
        <end position="29"/>
    </location>
</feature>
<reference evidence="2" key="1">
    <citation type="submission" date="2020-02" db="EMBL/GenBank/DDBJ databases">
        <authorList>
            <person name="Meier V. D."/>
        </authorList>
    </citation>
    <scope>NUCLEOTIDE SEQUENCE</scope>
    <source>
        <strain evidence="2">AVDCRST_MAG90</strain>
    </source>
</reference>
<dbReference type="AlphaFoldDB" id="A0A6J4L4W4"/>
<dbReference type="EMBL" id="CADCUC010000208">
    <property type="protein sequence ID" value="CAA9322638.1"/>
    <property type="molecule type" value="Genomic_DNA"/>
</dbReference>
<feature type="non-terminal residue" evidence="2">
    <location>
        <position position="198"/>
    </location>
</feature>
<feature type="compositionally biased region" description="Basic residues" evidence="1">
    <location>
        <begin position="87"/>
        <end position="99"/>
    </location>
</feature>
<feature type="compositionally biased region" description="Basic and acidic residues" evidence="1">
    <location>
        <begin position="120"/>
        <end position="135"/>
    </location>
</feature>
<evidence type="ECO:0000313" key="2">
    <source>
        <dbReference type="EMBL" id="CAA9322638.1"/>
    </source>
</evidence>
<feature type="non-terminal residue" evidence="2">
    <location>
        <position position="1"/>
    </location>
</feature>
<feature type="compositionally biased region" description="Basic residues" evidence="1">
    <location>
        <begin position="139"/>
        <end position="198"/>
    </location>
</feature>